<dbReference type="AlphaFoldDB" id="A0AB36DNP7"/>
<proteinExistence type="predicted"/>
<reference evidence="1 2" key="1">
    <citation type="journal article" date="2016" name="Genome Biol. Evol.">
        <title>Comparative Genomic Analyses of the Moraxella catarrhalis Serosensitive and Seroresistant Lineages Demonstrate Their Independent Evolution.</title>
        <authorList>
            <person name="Earl J.P."/>
            <person name="de Vries S.P."/>
            <person name="Ahmed A."/>
            <person name="Powell E."/>
            <person name="Schultz M.P."/>
            <person name="Hermans P.W."/>
            <person name="Hill D.J."/>
            <person name="Zhou Z."/>
            <person name="Constantinidou C.I."/>
            <person name="Hu F.Z."/>
            <person name="Bootsma H.J."/>
            <person name="Ehrlich G.D."/>
        </authorList>
    </citation>
    <scope>NUCLEOTIDE SEQUENCE [LARGE SCALE GENOMIC DNA]</scope>
    <source>
        <strain evidence="1 2">F23</strain>
    </source>
</reference>
<dbReference type="Proteomes" id="UP000078295">
    <property type="component" value="Unassembled WGS sequence"/>
</dbReference>
<sequence>MVYQIKSPSYHPPASVTKVAVIMIPAKAPVLVLKMLS</sequence>
<evidence type="ECO:0000313" key="1">
    <source>
        <dbReference type="EMBL" id="OAV25145.1"/>
    </source>
</evidence>
<organism evidence="1 2">
    <name type="scientific">Moraxella catarrhalis</name>
    <name type="common">Branhamella catarrhalis</name>
    <dbReference type="NCBI Taxonomy" id="480"/>
    <lineage>
        <taxon>Bacteria</taxon>
        <taxon>Pseudomonadati</taxon>
        <taxon>Pseudomonadota</taxon>
        <taxon>Gammaproteobacteria</taxon>
        <taxon>Moraxellales</taxon>
        <taxon>Moraxellaceae</taxon>
        <taxon>Moraxella</taxon>
    </lineage>
</organism>
<gene>
    <name evidence="1" type="ORF">AO370_1222</name>
</gene>
<comment type="caution">
    <text evidence="1">The sequence shown here is derived from an EMBL/GenBank/DDBJ whole genome shotgun (WGS) entry which is preliminary data.</text>
</comment>
<evidence type="ECO:0000313" key="2">
    <source>
        <dbReference type="Proteomes" id="UP000078295"/>
    </source>
</evidence>
<dbReference type="EMBL" id="LXHQ01000031">
    <property type="protein sequence ID" value="OAV25145.1"/>
    <property type="molecule type" value="Genomic_DNA"/>
</dbReference>
<protein>
    <submittedName>
        <fullName evidence="1">Uncharacterized protein</fullName>
    </submittedName>
</protein>
<name>A0AB36DNP7_MORCA</name>
<accession>A0AB36DNP7</accession>